<evidence type="ECO:0000313" key="3">
    <source>
        <dbReference type="Proteomes" id="UP001066276"/>
    </source>
</evidence>
<accession>A0AAV7MCQ6</accession>
<organism evidence="2 3">
    <name type="scientific">Pleurodeles waltl</name>
    <name type="common">Iberian ribbed newt</name>
    <dbReference type="NCBI Taxonomy" id="8319"/>
    <lineage>
        <taxon>Eukaryota</taxon>
        <taxon>Metazoa</taxon>
        <taxon>Chordata</taxon>
        <taxon>Craniata</taxon>
        <taxon>Vertebrata</taxon>
        <taxon>Euteleostomi</taxon>
        <taxon>Amphibia</taxon>
        <taxon>Batrachia</taxon>
        <taxon>Caudata</taxon>
        <taxon>Salamandroidea</taxon>
        <taxon>Salamandridae</taxon>
        <taxon>Pleurodelinae</taxon>
        <taxon>Pleurodeles</taxon>
    </lineage>
</organism>
<evidence type="ECO:0000313" key="2">
    <source>
        <dbReference type="EMBL" id="KAJ1101536.1"/>
    </source>
</evidence>
<sequence length="164" mass="17418">MSSPHSLPQGPSSSMRSSPGSTRQYVLASGFTSLSQCTASGRLAARSHRPRQVEEDVFLRRPPCSSPAPPLHSALSCFSGTSRGRPVTCCPARESLVPASKLGLGPPRCAGVPQQPVRRSRYTPGHPGGLSNQWAGLLNPVGQDYEGFCQGCEEPLRGTSYRPS</sequence>
<feature type="region of interest" description="Disordered" evidence="1">
    <location>
        <begin position="1"/>
        <end position="24"/>
    </location>
</feature>
<dbReference type="AlphaFoldDB" id="A0AAV7MCQ6"/>
<evidence type="ECO:0000256" key="1">
    <source>
        <dbReference type="SAM" id="MobiDB-lite"/>
    </source>
</evidence>
<reference evidence="2" key="1">
    <citation type="journal article" date="2022" name="bioRxiv">
        <title>Sequencing and chromosome-scale assembly of the giantPleurodeles waltlgenome.</title>
        <authorList>
            <person name="Brown T."/>
            <person name="Elewa A."/>
            <person name="Iarovenko S."/>
            <person name="Subramanian E."/>
            <person name="Araus A.J."/>
            <person name="Petzold A."/>
            <person name="Susuki M."/>
            <person name="Suzuki K.-i.T."/>
            <person name="Hayashi T."/>
            <person name="Toyoda A."/>
            <person name="Oliveira C."/>
            <person name="Osipova E."/>
            <person name="Leigh N.D."/>
            <person name="Simon A."/>
            <person name="Yun M.H."/>
        </authorList>
    </citation>
    <scope>NUCLEOTIDE SEQUENCE</scope>
    <source>
        <strain evidence="2">20211129_DDA</strain>
        <tissue evidence="2">Liver</tissue>
    </source>
</reference>
<dbReference type="Proteomes" id="UP001066276">
    <property type="component" value="Chromosome 10"/>
</dbReference>
<dbReference type="EMBL" id="JANPWB010000014">
    <property type="protein sequence ID" value="KAJ1101536.1"/>
    <property type="molecule type" value="Genomic_DNA"/>
</dbReference>
<proteinExistence type="predicted"/>
<protein>
    <submittedName>
        <fullName evidence="2">Uncharacterized protein</fullName>
    </submittedName>
</protein>
<gene>
    <name evidence="2" type="ORF">NDU88_006603</name>
</gene>
<name>A0AAV7MCQ6_PLEWA</name>
<keyword evidence="3" id="KW-1185">Reference proteome</keyword>
<comment type="caution">
    <text evidence="2">The sequence shown here is derived from an EMBL/GenBank/DDBJ whole genome shotgun (WGS) entry which is preliminary data.</text>
</comment>
<feature type="compositionally biased region" description="Low complexity" evidence="1">
    <location>
        <begin position="1"/>
        <end position="21"/>
    </location>
</feature>
<feature type="region of interest" description="Disordered" evidence="1">
    <location>
        <begin position="40"/>
        <end position="68"/>
    </location>
</feature>